<dbReference type="GO" id="GO:0015104">
    <property type="term" value="F:antimonite transmembrane transporter activity"/>
    <property type="evidence" value="ECO:0007669"/>
    <property type="project" value="TreeGrafter"/>
</dbReference>
<dbReference type="GO" id="GO:0015105">
    <property type="term" value="F:arsenite transmembrane transporter activity"/>
    <property type="evidence" value="ECO:0007669"/>
    <property type="project" value="TreeGrafter"/>
</dbReference>
<dbReference type="AlphaFoldDB" id="A0A319BSA1"/>
<dbReference type="RefSeq" id="XP_025486646.1">
    <property type="nucleotide sequence ID" value="XM_025630655.1"/>
</dbReference>
<dbReference type="PANTHER" id="PTHR43057:SF1">
    <property type="entry name" value="ARSENICAL-RESISTANCE PROTEIN 3"/>
    <property type="match status" value="1"/>
</dbReference>
<organism evidence="2 3">
    <name type="scientific">Aspergillus uvarum CBS 121591</name>
    <dbReference type="NCBI Taxonomy" id="1448315"/>
    <lineage>
        <taxon>Eukaryota</taxon>
        <taxon>Fungi</taxon>
        <taxon>Dikarya</taxon>
        <taxon>Ascomycota</taxon>
        <taxon>Pezizomycotina</taxon>
        <taxon>Eurotiomycetes</taxon>
        <taxon>Eurotiomycetidae</taxon>
        <taxon>Eurotiales</taxon>
        <taxon>Aspergillaceae</taxon>
        <taxon>Aspergillus</taxon>
        <taxon>Aspergillus subgen. Circumdati</taxon>
    </lineage>
</organism>
<proteinExistence type="predicted"/>
<evidence type="ECO:0000313" key="3">
    <source>
        <dbReference type="Proteomes" id="UP000248340"/>
    </source>
</evidence>
<dbReference type="Proteomes" id="UP000248340">
    <property type="component" value="Unassembled WGS sequence"/>
</dbReference>
<protein>
    <submittedName>
        <fullName evidence="2">Uncharacterized protein</fullName>
    </submittedName>
</protein>
<dbReference type="GO" id="GO:0005886">
    <property type="term" value="C:plasma membrane"/>
    <property type="evidence" value="ECO:0007669"/>
    <property type="project" value="TreeGrafter"/>
</dbReference>
<dbReference type="GO" id="GO:0015297">
    <property type="term" value="F:antiporter activity"/>
    <property type="evidence" value="ECO:0007669"/>
    <property type="project" value="InterPro"/>
</dbReference>
<evidence type="ECO:0000313" key="2">
    <source>
        <dbReference type="EMBL" id="PYH76446.1"/>
    </source>
</evidence>
<dbReference type="STRING" id="1448315.A0A319BSA1"/>
<keyword evidence="3" id="KW-1185">Reference proteome</keyword>
<name>A0A319BSA1_9EURO</name>
<gene>
    <name evidence="2" type="ORF">BO82DRAFT_206601</name>
</gene>
<sequence>MREGLIGIAHCIAKGSTLPGHNAMQCRIDGRRFLSGQDLQAVVANTASSSRRSTPYCRLSCTQSCTAACNNFESTIAVAIATSGVDSDQALAATVGPLVEVPVLVEMVYAVRWYARKRRWEA</sequence>
<evidence type="ECO:0000256" key="1">
    <source>
        <dbReference type="ARBA" id="ARBA00022448"/>
    </source>
</evidence>
<dbReference type="VEuPathDB" id="FungiDB:BO82DRAFT_206601"/>
<dbReference type="OrthoDB" id="187348at2759"/>
<dbReference type="InterPro" id="IPR004706">
    <property type="entry name" value="Arsenical-R_Acr3"/>
</dbReference>
<keyword evidence="1" id="KW-0813">Transport</keyword>
<reference evidence="2 3" key="1">
    <citation type="submission" date="2016-12" db="EMBL/GenBank/DDBJ databases">
        <title>The genomes of Aspergillus section Nigri reveals drivers in fungal speciation.</title>
        <authorList>
            <consortium name="DOE Joint Genome Institute"/>
            <person name="Vesth T.C."/>
            <person name="Nybo J."/>
            <person name="Theobald S."/>
            <person name="Brandl J."/>
            <person name="Frisvad J.C."/>
            <person name="Nielsen K.F."/>
            <person name="Lyhne E.K."/>
            <person name="Kogle M.E."/>
            <person name="Kuo A."/>
            <person name="Riley R."/>
            <person name="Clum A."/>
            <person name="Nolan M."/>
            <person name="Lipzen A."/>
            <person name="Salamov A."/>
            <person name="Henrissat B."/>
            <person name="Wiebenga A."/>
            <person name="De Vries R.P."/>
            <person name="Grigoriev I.V."/>
            <person name="Mortensen U.H."/>
            <person name="Andersen M.R."/>
            <person name="Baker S.E."/>
        </authorList>
    </citation>
    <scope>NUCLEOTIDE SEQUENCE [LARGE SCALE GENOMIC DNA]</scope>
    <source>
        <strain evidence="2 3">CBS 121591</strain>
    </source>
</reference>
<accession>A0A319BSA1</accession>
<dbReference type="EMBL" id="KZ821758">
    <property type="protein sequence ID" value="PYH76446.1"/>
    <property type="molecule type" value="Genomic_DNA"/>
</dbReference>
<dbReference type="PANTHER" id="PTHR43057">
    <property type="entry name" value="ARSENITE EFFLUX TRANSPORTER"/>
    <property type="match status" value="1"/>
</dbReference>
<dbReference type="GeneID" id="37133396"/>